<keyword evidence="11" id="KW-1185">Reference proteome</keyword>
<feature type="transmembrane region" description="Helical" evidence="8">
    <location>
        <begin position="311"/>
        <end position="335"/>
    </location>
</feature>
<feature type="transmembrane region" description="Helical" evidence="8">
    <location>
        <begin position="16"/>
        <end position="37"/>
    </location>
</feature>
<dbReference type="CDD" id="cd17320">
    <property type="entry name" value="MFS_MdfA_MDR_like"/>
    <property type="match status" value="1"/>
</dbReference>
<feature type="transmembrane region" description="Helical" evidence="8">
    <location>
        <begin position="169"/>
        <end position="188"/>
    </location>
</feature>
<name>A0A2A8D5V4_9MICC</name>
<feature type="domain" description="Major facilitator superfamily (MFS) profile" evidence="9">
    <location>
        <begin position="1"/>
        <end position="400"/>
    </location>
</feature>
<keyword evidence="6 8" id="KW-1133">Transmembrane helix</keyword>
<evidence type="ECO:0000259" key="9">
    <source>
        <dbReference type="PROSITE" id="PS50850"/>
    </source>
</evidence>
<dbReference type="InterPro" id="IPR004812">
    <property type="entry name" value="Efflux_drug-R_Bcr/CmlA"/>
</dbReference>
<evidence type="ECO:0000256" key="5">
    <source>
        <dbReference type="ARBA" id="ARBA00022692"/>
    </source>
</evidence>
<dbReference type="PROSITE" id="PS50850">
    <property type="entry name" value="MFS"/>
    <property type="match status" value="1"/>
</dbReference>
<keyword evidence="4" id="KW-1003">Cell membrane</keyword>
<keyword evidence="7 8" id="KW-0472">Membrane</keyword>
<dbReference type="PANTHER" id="PTHR23502:SF132">
    <property type="entry name" value="POLYAMINE TRANSPORTER 2-RELATED"/>
    <property type="match status" value="1"/>
</dbReference>
<evidence type="ECO:0000256" key="1">
    <source>
        <dbReference type="ARBA" id="ARBA00004651"/>
    </source>
</evidence>
<evidence type="ECO:0000256" key="2">
    <source>
        <dbReference type="ARBA" id="ARBA00006236"/>
    </source>
</evidence>
<feature type="transmembrane region" description="Helical" evidence="8">
    <location>
        <begin position="347"/>
        <end position="369"/>
    </location>
</feature>
<accession>A0A2A8D5V4</accession>
<feature type="transmembrane region" description="Helical" evidence="8">
    <location>
        <begin position="253"/>
        <end position="271"/>
    </location>
</feature>
<organism evidence="10 11">
    <name type="scientific">Rothia dentocariosa</name>
    <dbReference type="NCBI Taxonomy" id="2047"/>
    <lineage>
        <taxon>Bacteria</taxon>
        <taxon>Bacillati</taxon>
        <taxon>Actinomycetota</taxon>
        <taxon>Actinomycetes</taxon>
        <taxon>Micrococcales</taxon>
        <taxon>Micrococcaceae</taxon>
        <taxon>Rothia</taxon>
    </lineage>
</organism>
<dbReference type="Gene3D" id="1.20.1720.10">
    <property type="entry name" value="Multidrug resistance protein D"/>
    <property type="match status" value="1"/>
</dbReference>
<dbReference type="Pfam" id="PF07690">
    <property type="entry name" value="MFS_1"/>
    <property type="match status" value="1"/>
</dbReference>
<protein>
    <submittedName>
        <fullName evidence="10">MFS transporter permease</fullName>
    </submittedName>
</protein>
<dbReference type="InterPro" id="IPR020846">
    <property type="entry name" value="MFS_dom"/>
</dbReference>
<dbReference type="InterPro" id="IPR036259">
    <property type="entry name" value="MFS_trans_sf"/>
</dbReference>
<feature type="transmembrane region" description="Helical" evidence="8">
    <location>
        <begin position="209"/>
        <end position="233"/>
    </location>
</feature>
<keyword evidence="5 8" id="KW-0812">Transmembrane</keyword>
<dbReference type="GO" id="GO:0005886">
    <property type="term" value="C:plasma membrane"/>
    <property type="evidence" value="ECO:0007669"/>
    <property type="project" value="UniProtKB-SubCell"/>
</dbReference>
<feature type="transmembrane region" description="Helical" evidence="8">
    <location>
        <begin position="81"/>
        <end position="100"/>
    </location>
</feature>
<dbReference type="GO" id="GO:0042910">
    <property type="term" value="F:xenobiotic transmembrane transporter activity"/>
    <property type="evidence" value="ECO:0007669"/>
    <property type="project" value="InterPro"/>
</dbReference>
<comment type="similarity">
    <text evidence="2">Belongs to the major facilitator superfamily. Bcr/CmlA family.</text>
</comment>
<dbReference type="NCBIfam" id="TIGR00710">
    <property type="entry name" value="efflux_Bcr_CflA"/>
    <property type="match status" value="1"/>
</dbReference>
<dbReference type="SUPFAM" id="SSF103473">
    <property type="entry name" value="MFS general substrate transporter"/>
    <property type="match status" value="1"/>
</dbReference>
<feature type="transmembrane region" description="Helical" evidence="8">
    <location>
        <begin position="375"/>
        <end position="393"/>
    </location>
</feature>
<dbReference type="EMBL" id="PDEV01000003">
    <property type="protein sequence ID" value="PEN15988.1"/>
    <property type="molecule type" value="Genomic_DNA"/>
</dbReference>
<dbReference type="InterPro" id="IPR011701">
    <property type="entry name" value="MFS"/>
</dbReference>
<evidence type="ECO:0000256" key="7">
    <source>
        <dbReference type="ARBA" id="ARBA00023136"/>
    </source>
</evidence>
<evidence type="ECO:0000256" key="4">
    <source>
        <dbReference type="ARBA" id="ARBA00022475"/>
    </source>
</evidence>
<reference evidence="10" key="1">
    <citation type="submission" date="2017-10" db="EMBL/GenBank/DDBJ databases">
        <title>Kefir isolates.</title>
        <authorList>
            <person name="Kim Y."/>
            <person name="Blasche S."/>
        </authorList>
    </citation>
    <scope>NUCLEOTIDE SEQUENCE [LARGE SCALE GENOMIC DNA]</scope>
    <source>
        <strain evidence="10">OG2-2</strain>
    </source>
</reference>
<feature type="transmembrane region" description="Helical" evidence="8">
    <location>
        <begin position="283"/>
        <end position="305"/>
    </location>
</feature>
<dbReference type="PANTHER" id="PTHR23502">
    <property type="entry name" value="MAJOR FACILITATOR SUPERFAMILY"/>
    <property type="match status" value="1"/>
</dbReference>
<evidence type="ECO:0000256" key="3">
    <source>
        <dbReference type="ARBA" id="ARBA00022448"/>
    </source>
</evidence>
<dbReference type="RefSeq" id="WP_098042846.1">
    <property type="nucleotide sequence ID" value="NZ_PDEV01000003.1"/>
</dbReference>
<keyword evidence="3" id="KW-0813">Transport</keyword>
<comment type="subcellular location">
    <subcellularLocation>
        <location evidence="1">Cell membrane</location>
        <topology evidence="1">Multi-pass membrane protein</topology>
    </subcellularLocation>
</comment>
<evidence type="ECO:0000313" key="10">
    <source>
        <dbReference type="EMBL" id="PEN15988.1"/>
    </source>
</evidence>
<feature type="transmembrane region" description="Helical" evidence="8">
    <location>
        <begin position="139"/>
        <end position="163"/>
    </location>
</feature>
<feature type="transmembrane region" description="Helical" evidence="8">
    <location>
        <begin position="49"/>
        <end position="69"/>
    </location>
</feature>
<gene>
    <name evidence="10" type="ORF">CRM92_07795</name>
</gene>
<dbReference type="Proteomes" id="UP000219947">
    <property type="component" value="Unassembled WGS sequence"/>
</dbReference>
<proteinExistence type="inferred from homology"/>
<evidence type="ECO:0000256" key="8">
    <source>
        <dbReference type="SAM" id="Phobius"/>
    </source>
</evidence>
<evidence type="ECO:0000313" key="11">
    <source>
        <dbReference type="Proteomes" id="UP000219947"/>
    </source>
</evidence>
<dbReference type="AlphaFoldDB" id="A0A2A8D5V4"/>
<feature type="transmembrane region" description="Helical" evidence="8">
    <location>
        <begin position="106"/>
        <end position="127"/>
    </location>
</feature>
<comment type="caution">
    <text evidence="10">The sequence shown here is derived from an EMBL/GenBank/DDBJ whole genome shotgun (WGS) entry which is preliminary data.</text>
</comment>
<sequence length="411" mass="43811">MTTHSQDAVENPRRMLFLYTTLSALMACSAISTDLYLPGLPSIESQMGGNIELTITGFLIGFAIAQLIWGPVSDRIGRKIPLVLGMAIFAVGSAGCALASTTTELVLWRLVQAVGACVGPMLARAIVRDMYQGVRAAQVLSTLVLIMAIAPIAGPLLGGFLVVSGGWRLSFWAITTISAIILLLVFFLPESLPENKRESSSVLAAFRSYPLLLCRCTFMRYVLCVCFFYVAIYAFITASSSVYITRFGVDPRYYGLLFGVNIIGVMVLSSFNRRFVQRYSLDFLLRISTAVAGAASILAVITVAADVGGLWGVAVPVFLVFSMNGIVAACTNAAALNSVEPAIAGSAAALLGSFQYGSGIISSLLLAVIPGERTILMVSIICAFVLLSAVMGFPKAPEEKPKEQPQRQEAA</sequence>
<evidence type="ECO:0000256" key="6">
    <source>
        <dbReference type="ARBA" id="ARBA00022989"/>
    </source>
</evidence>
<dbReference type="GO" id="GO:1990961">
    <property type="term" value="P:xenobiotic detoxification by transmembrane export across the plasma membrane"/>
    <property type="evidence" value="ECO:0007669"/>
    <property type="project" value="InterPro"/>
</dbReference>